<keyword evidence="10" id="KW-0175">Coiled coil</keyword>
<dbReference type="PROSITE" id="PS50109">
    <property type="entry name" value="HIS_KIN"/>
    <property type="match status" value="1"/>
</dbReference>
<feature type="domain" description="PAC" evidence="14">
    <location>
        <begin position="395"/>
        <end position="445"/>
    </location>
</feature>
<evidence type="ECO:0000256" key="8">
    <source>
        <dbReference type="ARBA" id="ARBA00023012"/>
    </source>
</evidence>
<feature type="modified residue" description="4-aspartylphosphate" evidence="9">
    <location>
        <position position="871"/>
    </location>
</feature>
<evidence type="ECO:0000256" key="4">
    <source>
        <dbReference type="ARBA" id="ARBA00022679"/>
    </source>
</evidence>
<keyword evidence="16" id="KW-1185">Reference proteome</keyword>
<evidence type="ECO:0000259" key="13">
    <source>
        <dbReference type="PROSITE" id="PS50112"/>
    </source>
</evidence>
<evidence type="ECO:0000259" key="14">
    <source>
        <dbReference type="PROSITE" id="PS50113"/>
    </source>
</evidence>
<dbReference type="GO" id="GO:0006355">
    <property type="term" value="P:regulation of DNA-templated transcription"/>
    <property type="evidence" value="ECO:0007669"/>
    <property type="project" value="InterPro"/>
</dbReference>
<organism evidence="15 16">
    <name type="scientific">Anabaena sphaerica FACHB-251</name>
    <dbReference type="NCBI Taxonomy" id="2692883"/>
    <lineage>
        <taxon>Bacteria</taxon>
        <taxon>Bacillati</taxon>
        <taxon>Cyanobacteriota</taxon>
        <taxon>Cyanophyceae</taxon>
        <taxon>Nostocales</taxon>
        <taxon>Nostocaceae</taxon>
        <taxon>Anabaena</taxon>
    </lineage>
</organism>
<reference evidence="16" key="1">
    <citation type="journal article" date="2020" name="ISME J.">
        <title>Comparative genomics reveals insights into cyanobacterial evolution and habitat adaptation.</title>
        <authorList>
            <person name="Chen M.Y."/>
            <person name="Teng W.K."/>
            <person name="Zhao L."/>
            <person name="Hu C.X."/>
            <person name="Zhou Y.K."/>
            <person name="Han B.P."/>
            <person name="Song L.R."/>
            <person name="Shu W.S."/>
        </authorList>
    </citation>
    <scope>NUCLEOTIDE SEQUENCE [LARGE SCALE GENOMIC DNA]</scope>
    <source>
        <strain evidence="16">FACHB-251</strain>
    </source>
</reference>
<name>A0A927A0Z3_9NOST</name>
<dbReference type="Pfam" id="PF00072">
    <property type="entry name" value="Response_reg"/>
    <property type="match status" value="1"/>
</dbReference>
<dbReference type="InterPro" id="IPR000700">
    <property type="entry name" value="PAS-assoc_C"/>
</dbReference>
<dbReference type="Pfam" id="PF02518">
    <property type="entry name" value="HATPase_c"/>
    <property type="match status" value="1"/>
</dbReference>
<dbReference type="PANTHER" id="PTHR43065">
    <property type="entry name" value="SENSOR HISTIDINE KINASE"/>
    <property type="match status" value="1"/>
</dbReference>
<dbReference type="SUPFAM" id="SSF55874">
    <property type="entry name" value="ATPase domain of HSP90 chaperone/DNA topoisomerase II/histidine kinase"/>
    <property type="match status" value="1"/>
</dbReference>
<dbReference type="PROSITE" id="PS50112">
    <property type="entry name" value="PAS"/>
    <property type="match status" value="1"/>
</dbReference>
<evidence type="ECO:0000313" key="15">
    <source>
        <dbReference type="EMBL" id="MBD2294023.1"/>
    </source>
</evidence>
<dbReference type="InterPro" id="IPR011006">
    <property type="entry name" value="CheY-like_superfamily"/>
</dbReference>
<dbReference type="InterPro" id="IPR001789">
    <property type="entry name" value="Sig_transdc_resp-reg_receiver"/>
</dbReference>
<evidence type="ECO:0000256" key="9">
    <source>
        <dbReference type="PROSITE-ProRule" id="PRU00169"/>
    </source>
</evidence>
<dbReference type="SMART" id="SM00091">
    <property type="entry name" value="PAS"/>
    <property type="match status" value="3"/>
</dbReference>
<dbReference type="InterPro" id="IPR003594">
    <property type="entry name" value="HATPase_dom"/>
</dbReference>
<dbReference type="SMART" id="SM00448">
    <property type="entry name" value="REC"/>
    <property type="match status" value="1"/>
</dbReference>
<dbReference type="SMART" id="SM00387">
    <property type="entry name" value="HATPase_c"/>
    <property type="match status" value="1"/>
</dbReference>
<dbReference type="Gene3D" id="3.40.50.2300">
    <property type="match status" value="1"/>
</dbReference>
<dbReference type="InterPro" id="IPR013767">
    <property type="entry name" value="PAS_fold"/>
</dbReference>
<dbReference type="SUPFAM" id="SSF55785">
    <property type="entry name" value="PYP-like sensor domain (PAS domain)"/>
    <property type="match status" value="3"/>
</dbReference>
<dbReference type="SMART" id="SM00065">
    <property type="entry name" value="GAF"/>
    <property type="match status" value="1"/>
</dbReference>
<gene>
    <name evidence="15" type="ORF">H6G06_11100</name>
</gene>
<dbReference type="NCBIfam" id="TIGR00229">
    <property type="entry name" value="sensory_box"/>
    <property type="match status" value="2"/>
</dbReference>
<dbReference type="CDD" id="cd00082">
    <property type="entry name" value="HisKA"/>
    <property type="match status" value="1"/>
</dbReference>
<feature type="domain" description="PAC" evidence="14">
    <location>
        <begin position="512"/>
        <end position="566"/>
    </location>
</feature>
<feature type="coiled-coil region" evidence="10">
    <location>
        <begin position="159"/>
        <end position="186"/>
    </location>
</feature>
<comment type="caution">
    <text evidence="15">The sequence shown here is derived from an EMBL/GenBank/DDBJ whole genome shotgun (WGS) entry which is preliminary data.</text>
</comment>
<dbReference type="PROSITE" id="PS50113">
    <property type="entry name" value="PAC"/>
    <property type="match status" value="2"/>
</dbReference>
<sequence length="938" mass="107056">MKFSVSNNEAARLEVLHQYDIIDTNPEQAFDDLVSLAALLCDTPIALISLIDADRQWFKAKIGLDRQEMPLDSGFCQACVQQGDMLIIPDTLADQRYATTDLVISEPYIRFYAGVPLVVSGEQIIGTLCIADQVARQISPQQLTGLQSLARLIVRQLEIRRSLKEISRINSEYKQAQAALHQSESTLHSFFASAPMMMGIVELVDNDILHISDNPKSAKFFGLTPQAMQNRLAREMGVDMTRLKQWINYYRQAEITQTPVRFEYTHETPQGENWLSATVSAIPKNYHSRQQFAYIVEDITERKQAENELRWQEALLRSMNSVSPLGFYVVDNRTDNILYFNDRFCEIWEIEHLKETMQSRELNNQKIIPDCLKLIIDIPAFAASCQPLQDENNRCVVEDEIYFNDGRIIRRFSTQIRDKDDQYFGRLYIFEDITARKKVEQKLREQAALLNIATDAILVRDLDNKILLFNKSAEKLYGWKAEEVIDRNASHIWVDEPESLQQEIYQTMLTQGSWQGELIKNTKFGTEIILESRWTLVHDEYNQAQCILIVETDITQKKQLEQQFLRAQRMESIGTLASGIAHDLNNVLSPIMMSAYLLKNKYYDPQAKELISIIETNAKRGANLVKQVLSFARGIPGDRTVIQVKYLISEMQQIVVQTFPKSIKFHAEIQENLYPVYGDTTQLDQVLMNLCLNARDAMPHGGTLTIIAENIWIDHNFVKIHLEAEIGYYIIIKVIDTGIGIQSNVLDRIFEPFFTTKEFGKGTGLGLSTVISIIKGHDGFITVSSLQGKGTEFHVYLPAVYTEITESLPEMEIPAGNEEWILLVDDEISILEITTTSLETHNYKVITASEGEKALDLYKQNQNKIKTVIIDILMPNIDGITTIHKLQNITPSLRIIAISGLVTSEHLNILNRLENITFLAKPFTVQELLKTLDKVKSQ</sequence>
<protein>
    <recommendedName>
        <fullName evidence="2">histidine kinase</fullName>
        <ecNumber evidence="2">2.7.13.3</ecNumber>
    </recommendedName>
</protein>
<dbReference type="GO" id="GO:0000155">
    <property type="term" value="F:phosphorelay sensor kinase activity"/>
    <property type="evidence" value="ECO:0007669"/>
    <property type="project" value="InterPro"/>
</dbReference>
<dbReference type="InterPro" id="IPR035965">
    <property type="entry name" value="PAS-like_dom_sf"/>
</dbReference>
<dbReference type="SUPFAM" id="SSF52172">
    <property type="entry name" value="CheY-like"/>
    <property type="match status" value="1"/>
</dbReference>
<dbReference type="Pfam" id="PF00512">
    <property type="entry name" value="HisKA"/>
    <property type="match status" value="1"/>
</dbReference>
<evidence type="ECO:0000256" key="3">
    <source>
        <dbReference type="ARBA" id="ARBA00022553"/>
    </source>
</evidence>
<dbReference type="GO" id="GO:0005524">
    <property type="term" value="F:ATP binding"/>
    <property type="evidence" value="ECO:0007669"/>
    <property type="project" value="UniProtKB-KW"/>
</dbReference>
<accession>A0A927A0Z3</accession>
<comment type="catalytic activity">
    <reaction evidence="1">
        <text>ATP + protein L-histidine = ADP + protein N-phospho-L-histidine.</text>
        <dbReference type="EC" id="2.7.13.3"/>
    </reaction>
</comment>
<dbReference type="RefSeq" id="WP_190560022.1">
    <property type="nucleotide sequence ID" value="NZ_JACJQU010000005.1"/>
</dbReference>
<keyword evidence="6" id="KW-0418">Kinase</keyword>
<feature type="domain" description="Histidine kinase" evidence="11">
    <location>
        <begin position="579"/>
        <end position="801"/>
    </location>
</feature>
<dbReference type="AlphaFoldDB" id="A0A927A0Z3"/>
<dbReference type="Gene3D" id="3.30.565.10">
    <property type="entry name" value="Histidine kinase-like ATPase, C-terminal domain"/>
    <property type="match status" value="1"/>
</dbReference>
<dbReference type="SUPFAM" id="SSF55781">
    <property type="entry name" value="GAF domain-like"/>
    <property type="match status" value="1"/>
</dbReference>
<dbReference type="Pfam" id="PF13188">
    <property type="entry name" value="PAS_8"/>
    <property type="match status" value="1"/>
</dbReference>
<dbReference type="InterPro" id="IPR029016">
    <property type="entry name" value="GAF-like_dom_sf"/>
</dbReference>
<dbReference type="EC" id="2.7.13.3" evidence="2"/>
<proteinExistence type="predicted"/>
<keyword evidence="5" id="KW-0547">Nucleotide-binding</keyword>
<dbReference type="Proteomes" id="UP000662185">
    <property type="component" value="Unassembled WGS sequence"/>
</dbReference>
<dbReference type="InterPro" id="IPR000014">
    <property type="entry name" value="PAS"/>
</dbReference>
<dbReference type="Gene3D" id="3.30.450.20">
    <property type="entry name" value="PAS domain"/>
    <property type="match status" value="3"/>
</dbReference>
<dbReference type="SMART" id="SM00388">
    <property type="entry name" value="HisKA"/>
    <property type="match status" value="1"/>
</dbReference>
<feature type="domain" description="Response regulatory" evidence="12">
    <location>
        <begin position="820"/>
        <end position="936"/>
    </location>
</feature>
<evidence type="ECO:0000313" key="16">
    <source>
        <dbReference type="Proteomes" id="UP000662185"/>
    </source>
</evidence>
<keyword evidence="3 9" id="KW-0597">Phosphoprotein</keyword>
<dbReference type="CDD" id="cd00156">
    <property type="entry name" value="REC"/>
    <property type="match status" value="1"/>
</dbReference>
<feature type="domain" description="PAS" evidence="13">
    <location>
        <begin position="442"/>
        <end position="512"/>
    </location>
</feature>
<evidence type="ECO:0000256" key="10">
    <source>
        <dbReference type="SAM" id="Coils"/>
    </source>
</evidence>
<dbReference type="PANTHER" id="PTHR43065:SF46">
    <property type="entry name" value="C4-DICARBOXYLATE TRANSPORT SENSOR PROTEIN DCTB"/>
    <property type="match status" value="1"/>
</dbReference>
<dbReference type="Pfam" id="PF13426">
    <property type="entry name" value="PAS_9"/>
    <property type="match status" value="1"/>
</dbReference>
<dbReference type="CDD" id="cd00130">
    <property type="entry name" value="PAS"/>
    <property type="match status" value="2"/>
</dbReference>
<dbReference type="InterPro" id="IPR036097">
    <property type="entry name" value="HisK_dim/P_sf"/>
</dbReference>
<dbReference type="InterPro" id="IPR005467">
    <property type="entry name" value="His_kinase_dom"/>
</dbReference>
<evidence type="ECO:0000259" key="12">
    <source>
        <dbReference type="PROSITE" id="PS50110"/>
    </source>
</evidence>
<dbReference type="InterPro" id="IPR004358">
    <property type="entry name" value="Sig_transdc_His_kin-like_C"/>
</dbReference>
<dbReference type="Pfam" id="PF00989">
    <property type="entry name" value="PAS"/>
    <property type="match status" value="1"/>
</dbReference>
<dbReference type="EMBL" id="JACJQU010000005">
    <property type="protein sequence ID" value="MBD2294023.1"/>
    <property type="molecule type" value="Genomic_DNA"/>
</dbReference>
<dbReference type="InterPro" id="IPR003018">
    <property type="entry name" value="GAF"/>
</dbReference>
<evidence type="ECO:0000256" key="2">
    <source>
        <dbReference type="ARBA" id="ARBA00012438"/>
    </source>
</evidence>
<evidence type="ECO:0000256" key="7">
    <source>
        <dbReference type="ARBA" id="ARBA00022840"/>
    </source>
</evidence>
<dbReference type="PRINTS" id="PR00344">
    <property type="entry name" value="BCTRLSENSOR"/>
</dbReference>
<dbReference type="InterPro" id="IPR003661">
    <property type="entry name" value="HisK_dim/P_dom"/>
</dbReference>
<evidence type="ECO:0000256" key="5">
    <source>
        <dbReference type="ARBA" id="ARBA00022741"/>
    </source>
</evidence>
<evidence type="ECO:0000256" key="1">
    <source>
        <dbReference type="ARBA" id="ARBA00000085"/>
    </source>
</evidence>
<keyword evidence="4" id="KW-0808">Transferase</keyword>
<dbReference type="PROSITE" id="PS50110">
    <property type="entry name" value="RESPONSE_REGULATORY"/>
    <property type="match status" value="1"/>
</dbReference>
<keyword evidence="7" id="KW-0067">ATP-binding</keyword>
<evidence type="ECO:0000256" key="6">
    <source>
        <dbReference type="ARBA" id="ARBA00022777"/>
    </source>
</evidence>
<dbReference type="Gene3D" id="1.10.287.130">
    <property type="match status" value="1"/>
</dbReference>
<dbReference type="Pfam" id="PF01590">
    <property type="entry name" value="GAF"/>
    <property type="match status" value="1"/>
</dbReference>
<dbReference type="SUPFAM" id="SSF47384">
    <property type="entry name" value="Homodimeric domain of signal transducing histidine kinase"/>
    <property type="match status" value="1"/>
</dbReference>
<keyword evidence="8" id="KW-0902">Two-component regulatory system</keyword>
<dbReference type="InterPro" id="IPR036890">
    <property type="entry name" value="HATPase_C_sf"/>
</dbReference>
<evidence type="ECO:0000259" key="11">
    <source>
        <dbReference type="PROSITE" id="PS50109"/>
    </source>
</evidence>
<dbReference type="Gene3D" id="3.30.450.40">
    <property type="match status" value="1"/>
</dbReference>